<dbReference type="OrthoDB" id="16820at2759"/>
<evidence type="ECO:0000313" key="10">
    <source>
        <dbReference type="Proteomes" id="UP000754883"/>
    </source>
</evidence>
<evidence type="ECO:0000256" key="1">
    <source>
        <dbReference type="ARBA" id="ARBA00007992"/>
    </source>
</evidence>
<dbReference type="PANTHER" id="PTHR13789">
    <property type="entry name" value="MONOOXYGENASE"/>
    <property type="match status" value="1"/>
</dbReference>
<evidence type="ECO:0000256" key="7">
    <source>
        <dbReference type="SAM" id="Phobius"/>
    </source>
</evidence>
<comment type="caution">
    <text evidence="9">The sequence shown here is derived from an EMBL/GenBank/DDBJ whole genome shotgun (WGS) entry which is preliminary data.</text>
</comment>
<evidence type="ECO:0000313" key="9">
    <source>
        <dbReference type="EMBL" id="CAG9977216.1"/>
    </source>
</evidence>
<keyword evidence="7" id="KW-0812">Transmembrane</keyword>
<evidence type="ECO:0000256" key="6">
    <source>
        <dbReference type="SAM" id="MobiDB-lite"/>
    </source>
</evidence>
<dbReference type="PRINTS" id="PR00420">
    <property type="entry name" value="RNGMNOXGNASE"/>
</dbReference>
<evidence type="ECO:0000256" key="2">
    <source>
        <dbReference type="ARBA" id="ARBA00022630"/>
    </source>
</evidence>
<protein>
    <recommendedName>
        <fullName evidence="8">FAD-binding domain-containing protein</fullName>
    </recommendedName>
</protein>
<keyword evidence="10" id="KW-1185">Reference proteome</keyword>
<evidence type="ECO:0000256" key="5">
    <source>
        <dbReference type="ARBA" id="ARBA00023033"/>
    </source>
</evidence>
<name>A0A9N9TZQ1_9HYPO</name>
<comment type="similarity">
    <text evidence="1">Belongs to the paxM FAD-dependent monooxygenase family.</text>
</comment>
<proteinExistence type="inferred from homology"/>
<dbReference type="AlphaFoldDB" id="A0A9N9TZQ1"/>
<feature type="region of interest" description="Disordered" evidence="6">
    <location>
        <begin position="291"/>
        <end position="322"/>
    </location>
</feature>
<reference evidence="10" key="1">
    <citation type="submission" date="2019-06" db="EMBL/GenBank/DDBJ databases">
        <authorList>
            <person name="Broberg M."/>
        </authorList>
    </citation>
    <scope>NUCLEOTIDE SEQUENCE [LARGE SCALE GENOMIC DNA]</scope>
</reference>
<keyword evidence="7" id="KW-1133">Transmembrane helix</keyword>
<feature type="compositionally biased region" description="Basic and acidic residues" evidence="6">
    <location>
        <begin position="291"/>
        <end position="311"/>
    </location>
</feature>
<dbReference type="InterPro" id="IPR002938">
    <property type="entry name" value="FAD-bd"/>
</dbReference>
<keyword evidence="2" id="KW-0285">Flavoprotein</keyword>
<dbReference type="SUPFAM" id="SSF54373">
    <property type="entry name" value="FAD-linked reductases, C-terminal domain"/>
    <property type="match status" value="1"/>
</dbReference>
<dbReference type="InterPro" id="IPR036188">
    <property type="entry name" value="FAD/NAD-bd_sf"/>
</dbReference>
<accession>A0A9N9TZQ1</accession>
<feature type="transmembrane region" description="Helical" evidence="7">
    <location>
        <begin position="12"/>
        <end position="37"/>
    </location>
</feature>
<keyword evidence="3" id="KW-0274">FAD</keyword>
<dbReference type="InterPro" id="IPR050493">
    <property type="entry name" value="FAD-dep_Monooxygenase_BioMet"/>
</dbReference>
<reference evidence="9 10" key="2">
    <citation type="submission" date="2021-10" db="EMBL/GenBank/DDBJ databases">
        <authorList>
            <person name="Piombo E."/>
        </authorList>
    </citation>
    <scope>NUCLEOTIDE SEQUENCE [LARGE SCALE GENOMIC DNA]</scope>
</reference>
<sequence length="364" mass="40073">MATLEKDSHSEAPLVIVVGAGLGGLSAAVAIALAGHYRVLVLEAASKLGEIGAGIQLSSNCSKLLIRWGCAKYLEPNVVAPHHGRVCRWQDGEILTDRIMNPTAEEKFGAPYWHIHRADLHQGLLDRARELGVELRTNAPVTKVQTGDGETSPGVTLESGETFECIFVVGADGIHSKIRTTLFPGFEKPRPTGDLAYRFRVATADMLEDETLKPLAETPDTHSWWGPGKHIVGYMLRGKQMYNVITLFPDDGSLGDATRGTGTSDHLKEIYDGWCPKYRKPRATKIQMFSRDQRARNHLPDGPEQRERDALLKNPDQQTKSHVWTWDEADSSPAGDWVTGLHGYDAEHEAVKAIRSEGLAVLKT</sequence>
<dbReference type="Proteomes" id="UP000754883">
    <property type="component" value="Unassembled WGS sequence"/>
</dbReference>
<dbReference type="Gene3D" id="3.50.50.60">
    <property type="entry name" value="FAD/NAD(P)-binding domain"/>
    <property type="match status" value="1"/>
</dbReference>
<dbReference type="GO" id="GO:0071949">
    <property type="term" value="F:FAD binding"/>
    <property type="evidence" value="ECO:0007669"/>
    <property type="project" value="InterPro"/>
</dbReference>
<dbReference type="EMBL" id="CABFNO020001296">
    <property type="protein sequence ID" value="CAG9977216.1"/>
    <property type="molecule type" value="Genomic_DNA"/>
</dbReference>
<keyword evidence="7" id="KW-0472">Membrane</keyword>
<dbReference type="PANTHER" id="PTHR13789:SF147">
    <property type="entry name" value="PUTATIVE (AFU_ORTHOLOGUE AFUA_2G01950)-RELATED"/>
    <property type="match status" value="1"/>
</dbReference>
<gene>
    <name evidence="9" type="ORF">CBYS24578_00016077</name>
</gene>
<feature type="domain" description="FAD-binding" evidence="8">
    <location>
        <begin position="15"/>
        <end position="201"/>
    </location>
</feature>
<organism evidence="9 10">
    <name type="scientific">Clonostachys byssicola</name>
    <dbReference type="NCBI Taxonomy" id="160290"/>
    <lineage>
        <taxon>Eukaryota</taxon>
        <taxon>Fungi</taxon>
        <taxon>Dikarya</taxon>
        <taxon>Ascomycota</taxon>
        <taxon>Pezizomycotina</taxon>
        <taxon>Sordariomycetes</taxon>
        <taxon>Hypocreomycetidae</taxon>
        <taxon>Hypocreales</taxon>
        <taxon>Bionectriaceae</taxon>
        <taxon>Clonostachys</taxon>
    </lineage>
</organism>
<dbReference type="SUPFAM" id="SSF51905">
    <property type="entry name" value="FAD/NAD(P)-binding domain"/>
    <property type="match status" value="1"/>
</dbReference>
<evidence type="ECO:0000259" key="8">
    <source>
        <dbReference type="Pfam" id="PF01494"/>
    </source>
</evidence>
<keyword evidence="4" id="KW-0560">Oxidoreductase</keyword>
<evidence type="ECO:0000256" key="4">
    <source>
        <dbReference type="ARBA" id="ARBA00023002"/>
    </source>
</evidence>
<evidence type="ECO:0000256" key="3">
    <source>
        <dbReference type="ARBA" id="ARBA00022827"/>
    </source>
</evidence>
<dbReference type="Pfam" id="PF01494">
    <property type="entry name" value="FAD_binding_3"/>
    <property type="match status" value="1"/>
</dbReference>
<keyword evidence="5" id="KW-0503">Monooxygenase</keyword>
<dbReference type="GO" id="GO:0004497">
    <property type="term" value="F:monooxygenase activity"/>
    <property type="evidence" value="ECO:0007669"/>
    <property type="project" value="UniProtKB-KW"/>
</dbReference>